<dbReference type="PROSITE" id="PS00760">
    <property type="entry name" value="SPASE_I_2"/>
    <property type="match status" value="1"/>
</dbReference>
<dbReference type="InterPro" id="IPR036286">
    <property type="entry name" value="LexA/Signal_pep-like_sf"/>
</dbReference>
<sequence length="177" mass="20786">MREIWEFGKVIVLALLIAVPIRYFIAQPFIVRGQSMESSFEDGQYLIIDELTYRFHEPKRGEVVVFRYPNNPSEFFIKRIIGLPGEQVHIKNGTITIQTKDDKDFVLNESYLPSDLKTYPDRDFNLWEKQYVVLGDNRLHSSDSRVWGILDQRFITGRALFRAWPPAQFGFIPHPSY</sequence>
<comment type="similarity">
    <text evidence="2 6">Belongs to the peptidase S26 family.</text>
</comment>
<evidence type="ECO:0000313" key="8">
    <source>
        <dbReference type="EMBL" id="OGZ95281.1"/>
    </source>
</evidence>
<dbReference type="AlphaFoldDB" id="A0A1G2K9R1"/>
<evidence type="ECO:0000256" key="1">
    <source>
        <dbReference type="ARBA" id="ARBA00000677"/>
    </source>
</evidence>
<organism evidence="8 9">
    <name type="scientific">Candidatus Sungbacteria bacterium RIFCSPHIGHO2_01_FULL_47_32</name>
    <dbReference type="NCBI Taxonomy" id="1802264"/>
    <lineage>
        <taxon>Bacteria</taxon>
        <taxon>Candidatus Sungiibacteriota</taxon>
    </lineage>
</organism>
<evidence type="ECO:0000256" key="2">
    <source>
        <dbReference type="ARBA" id="ARBA00009370"/>
    </source>
</evidence>
<dbReference type="InterPro" id="IPR019757">
    <property type="entry name" value="Pept_S26A_signal_pept_1_Lys-AS"/>
</dbReference>
<dbReference type="SUPFAM" id="SSF51306">
    <property type="entry name" value="LexA/Signal peptidase"/>
    <property type="match status" value="1"/>
</dbReference>
<name>A0A1G2K9R1_9BACT</name>
<dbReference type="InterPro" id="IPR019758">
    <property type="entry name" value="Pept_S26A_signal_pept_1_CS"/>
</dbReference>
<gene>
    <name evidence="8" type="ORF">A2633_06115</name>
</gene>
<dbReference type="PANTHER" id="PTHR43390">
    <property type="entry name" value="SIGNAL PEPTIDASE I"/>
    <property type="match status" value="1"/>
</dbReference>
<protein>
    <recommendedName>
        <fullName evidence="3 6">Signal peptidase I</fullName>
        <ecNumber evidence="3 6">3.4.21.89</ecNumber>
    </recommendedName>
</protein>
<dbReference type="PANTHER" id="PTHR43390:SF1">
    <property type="entry name" value="CHLOROPLAST PROCESSING PEPTIDASE"/>
    <property type="match status" value="1"/>
</dbReference>
<feature type="active site" evidence="5">
    <location>
        <position position="35"/>
    </location>
</feature>
<dbReference type="CDD" id="cd06530">
    <property type="entry name" value="S26_SPase_I"/>
    <property type="match status" value="1"/>
</dbReference>
<evidence type="ECO:0000256" key="5">
    <source>
        <dbReference type="PIRSR" id="PIRSR600223-1"/>
    </source>
</evidence>
<dbReference type="GO" id="GO:0016020">
    <property type="term" value="C:membrane"/>
    <property type="evidence" value="ECO:0007669"/>
    <property type="project" value="UniProtKB-SubCell"/>
</dbReference>
<comment type="catalytic activity">
    <reaction evidence="1 6">
        <text>Cleavage of hydrophobic, N-terminal signal or leader sequences from secreted and periplasmic proteins.</text>
        <dbReference type="EC" id="3.4.21.89"/>
    </reaction>
</comment>
<keyword evidence="6" id="KW-0645">Protease</keyword>
<reference evidence="8 9" key="1">
    <citation type="journal article" date="2016" name="Nat. Commun.">
        <title>Thousands of microbial genomes shed light on interconnected biogeochemical processes in an aquifer system.</title>
        <authorList>
            <person name="Anantharaman K."/>
            <person name="Brown C.T."/>
            <person name="Hug L.A."/>
            <person name="Sharon I."/>
            <person name="Castelle C.J."/>
            <person name="Probst A.J."/>
            <person name="Thomas B.C."/>
            <person name="Singh A."/>
            <person name="Wilkins M.J."/>
            <person name="Karaoz U."/>
            <person name="Brodie E.L."/>
            <person name="Williams K.H."/>
            <person name="Hubbard S.S."/>
            <person name="Banfield J.F."/>
        </authorList>
    </citation>
    <scope>NUCLEOTIDE SEQUENCE [LARGE SCALE GENOMIC DNA]</scope>
</reference>
<dbReference type="PROSITE" id="PS00761">
    <property type="entry name" value="SPASE_I_3"/>
    <property type="match status" value="1"/>
</dbReference>
<dbReference type="InterPro" id="IPR019533">
    <property type="entry name" value="Peptidase_S26"/>
</dbReference>
<evidence type="ECO:0000256" key="3">
    <source>
        <dbReference type="ARBA" id="ARBA00013208"/>
    </source>
</evidence>
<dbReference type="NCBIfam" id="TIGR02227">
    <property type="entry name" value="sigpep_I_bact"/>
    <property type="match status" value="1"/>
</dbReference>
<evidence type="ECO:0000259" key="7">
    <source>
        <dbReference type="Pfam" id="PF10502"/>
    </source>
</evidence>
<dbReference type="Pfam" id="PF10502">
    <property type="entry name" value="Peptidase_S26"/>
    <property type="match status" value="1"/>
</dbReference>
<dbReference type="EC" id="3.4.21.89" evidence="3 6"/>
<dbReference type="Gene3D" id="2.10.109.10">
    <property type="entry name" value="Umud Fragment, subunit A"/>
    <property type="match status" value="1"/>
</dbReference>
<dbReference type="GO" id="GO:0009003">
    <property type="term" value="F:signal peptidase activity"/>
    <property type="evidence" value="ECO:0007669"/>
    <property type="project" value="UniProtKB-EC"/>
</dbReference>
<evidence type="ECO:0000256" key="6">
    <source>
        <dbReference type="RuleBase" id="RU362042"/>
    </source>
</evidence>
<dbReference type="Proteomes" id="UP000177152">
    <property type="component" value="Unassembled WGS sequence"/>
</dbReference>
<keyword evidence="4 6" id="KW-0378">Hydrolase</keyword>
<evidence type="ECO:0000256" key="4">
    <source>
        <dbReference type="ARBA" id="ARBA00022801"/>
    </source>
</evidence>
<dbReference type="EMBL" id="MHQC01000014">
    <property type="protein sequence ID" value="OGZ95281.1"/>
    <property type="molecule type" value="Genomic_DNA"/>
</dbReference>
<feature type="active site" evidence="5">
    <location>
        <position position="78"/>
    </location>
</feature>
<comment type="subcellular location">
    <subcellularLocation>
        <location evidence="6">Membrane</location>
        <topology evidence="6">Single-pass type II membrane protein</topology>
    </subcellularLocation>
</comment>
<feature type="domain" description="Peptidase S26" evidence="7">
    <location>
        <begin position="5"/>
        <end position="164"/>
    </location>
</feature>
<proteinExistence type="inferred from homology"/>
<accession>A0A1G2K9R1</accession>
<comment type="caution">
    <text evidence="8">The sequence shown here is derived from an EMBL/GenBank/DDBJ whole genome shotgun (WGS) entry which is preliminary data.</text>
</comment>
<dbReference type="PRINTS" id="PR00727">
    <property type="entry name" value="LEADERPTASE"/>
</dbReference>
<dbReference type="GO" id="GO:0004252">
    <property type="term" value="F:serine-type endopeptidase activity"/>
    <property type="evidence" value="ECO:0007669"/>
    <property type="project" value="InterPro"/>
</dbReference>
<dbReference type="InterPro" id="IPR000223">
    <property type="entry name" value="Pept_S26A_signal_pept_1"/>
</dbReference>
<dbReference type="GO" id="GO:0006465">
    <property type="term" value="P:signal peptide processing"/>
    <property type="evidence" value="ECO:0007669"/>
    <property type="project" value="InterPro"/>
</dbReference>
<evidence type="ECO:0000313" key="9">
    <source>
        <dbReference type="Proteomes" id="UP000177152"/>
    </source>
</evidence>